<evidence type="ECO:0000313" key="3">
    <source>
        <dbReference type="Proteomes" id="UP000287033"/>
    </source>
</evidence>
<dbReference type="AlphaFoldDB" id="A0A401TIE5"/>
<keyword evidence="3" id="KW-1185">Reference proteome</keyword>
<dbReference type="EMBL" id="BEZZ01074988">
    <property type="protein sequence ID" value="GCC42434.1"/>
    <property type="molecule type" value="Genomic_DNA"/>
</dbReference>
<reference evidence="2 3" key="1">
    <citation type="journal article" date="2018" name="Nat. Ecol. Evol.">
        <title>Shark genomes provide insights into elasmobranch evolution and the origin of vertebrates.</title>
        <authorList>
            <person name="Hara Y"/>
            <person name="Yamaguchi K"/>
            <person name="Onimaru K"/>
            <person name="Kadota M"/>
            <person name="Koyanagi M"/>
            <person name="Keeley SD"/>
            <person name="Tatsumi K"/>
            <person name="Tanaka K"/>
            <person name="Motone F"/>
            <person name="Kageyama Y"/>
            <person name="Nozu R"/>
            <person name="Adachi N"/>
            <person name="Nishimura O"/>
            <person name="Nakagawa R"/>
            <person name="Tanegashima C"/>
            <person name="Kiyatake I"/>
            <person name="Matsumoto R"/>
            <person name="Murakumo K"/>
            <person name="Nishida K"/>
            <person name="Terakita A"/>
            <person name="Kuratani S"/>
            <person name="Sato K"/>
            <person name="Hyodo S Kuraku.S."/>
        </authorList>
    </citation>
    <scope>NUCLEOTIDE SEQUENCE [LARGE SCALE GENOMIC DNA]</scope>
</reference>
<evidence type="ECO:0000256" key="1">
    <source>
        <dbReference type="SAM" id="MobiDB-lite"/>
    </source>
</evidence>
<accession>A0A401TIE5</accession>
<evidence type="ECO:0000313" key="2">
    <source>
        <dbReference type="EMBL" id="GCC42434.1"/>
    </source>
</evidence>
<proteinExistence type="predicted"/>
<sequence>MTTSIATGLPSTRPTPSVFLQGTSPTRSTMPGWRSSRAYRHCLFCTSEHDPRSTCLRRAEAMDLGGCMFRTRCAMPEDLASALAFDAFTLRDLYVCGYYEPTNVVVISLYLCFPPAPTTPTPTTTPEILLCPSLGPGPVGGLVLWDEGEALYDDVRHEVVSVLVNISGIQVLDYCTAQVRNHDGEGGYREGQRCHGATHYRTDIHNTHTTTQTGHSQ</sequence>
<gene>
    <name evidence="2" type="ORF">chiPu_0026233</name>
</gene>
<name>A0A401TIE5_CHIPU</name>
<dbReference type="Proteomes" id="UP000287033">
    <property type="component" value="Unassembled WGS sequence"/>
</dbReference>
<feature type="region of interest" description="Disordered" evidence="1">
    <location>
        <begin position="1"/>
        <end position="30"/>
    </location>
</feature>
<protein>
    <submittedName>
        <fullName evidence="2">Uncharacterized protein</fullName>
    </submittedName>
</protein>
<organism evidence="2 3">
    <name type="scientific">Chiloscyllium punctatum</name>
    <name type="common">Brownbanded bambooshark</name>
    <name type="synonym">Hemiscyllium punctatum</name>
    <dbReference type="NCBI Taxonomy" id="137246"/>
    <lineage>
        <taxon>Eukaryota</taxon>
        <taxon>Metazoa</taxon>
        <taxon>Chordata</taxon>
        <taxon>Craniata</taxon>
        <taxon>Vertebrata</taxon>
        <taxon>Chondrichthyes</taxon>
        <taxon>Elasmobranchii</taxon>
        <taxon>Galeomorphii</taxon>
        <taxon>Galeoidea</taxon>
        <taxon>Orectolobiformes</taxon>
        <taxon>Hemiscylliidae</taxon>
        <taxon>Chiloscyllium</taxon>
    </lineage>
</organism>
<comment type="caution">
    <text evidence="2">The sequence shown here is derived from an EMBL/GenBank/DDBJ whole genome shotgun (WGS) entry which is preliminary data.</text>
</comment>
<feature type="compositionally biased region" description="Polar residues" evidence="1">
    <location>
        <begin position="1"/>
        <end position="29"/>
    </location>
</feature>